<dbReference type="Proteomes" id="UP000629468">
    <property type="component" value="Unassembled WGS sequence"/>
</dbReference>
<feature type="signal peptide" evidence="1">
    <location>
        <begin position="1"/>
        <end position="21"/>
    </location>
</feature>
<accession>A0A8H7KJY2</accession>
<dbReference type="GO" id="GO:0004038">
    <property type="term" value="F:allantoinase activity"/>
    <property type="evidence" value="ECO:0007669"/>
    <property type="project" value="TreeGrafter"/>
</dbReference>
<dbReference type="PANTHER" id="PTHR43668">
    <property type="entry name" value="ALLANTOINASE"/>
    <property type="match status" value="1"/>
</dbReference>
<dbReference type="Gene3D" id="3.20.20.140">
    <property type="entry name" value="Metal-dependent hydrolases"/>
    <property type="match status" value="2"/>
</dbReference>
<dbReference type="SUPFAM" id="SSF51338">
    <property type="entry name" value="Composite domain of metallo-dependent hydrolases"/>
    <property type="match status" value="1"/>
</dbReference>
<comment type="caution">
    <text evidence="3">The sequence shown here is derived from an EMBL/GenBank/DDBJ whole genome shotgun (WGS) entry which is preliminary data.</text>
</comment>
<name>A0A8H7KJY2_AGABI</name>
<dbReference type="InterPro" id="IPR032466">
    <property type="entry name" value="Metal_Hydrolase"/>
</dbReference>
<organism evidence="3 4">
    <name type="scientific">Agaricus bisporus var. burnettii</name>
    <dbReference type="NCBI Taxonomy" id="192524"/>
    <lineage>
        <taxon>Eukaryota</taxon>
        <taxon>Fungi</taxon>
        <taxon>Dikarya</taxon>
        <taxon>Basidiomycota</taxon>
        <taxon>Agaricomycotina</taxon>
        <taxon>Agaricomycetes</taxon>
        <taxon>Agaricomycetidae</taxon>
        <taxon>Agaricales</taxon>
        <taxon>Agaricineae</taxon>
        <taxon>Agaricaceae</taxon>
        <taxon>Agaricus</taxon>
    </lineage>
</organism>
<dbReference type="InterPro" id="IPR050138">
    <property type="entry name" value="DHOase/Allantoinase_Hydrolase"/>
</dbReference>
<dbReference type="InterPro" id="IPR011059">
    <property type="entry name" value="Metal-dep_hydrolase_composite"/>
</dbReference>
<evidence type="ECO:0000259" key="2">
    <source>
        <dbReference type="Pfam" id="PF01979"/>
    </source>
</evidence>
<evidence type="ECO:0000313" key="3">
    <source>
        <dbReference type="EMBL" id="KAF7782610.1"/>
    </source>
</evidence>
<gene>
    <name evidence="3" type="ORF">Agabi119p4_1986</name>
</gene>
<proteinExistence type="predicted"/>
<reference evidence="3 4" key="1">
    <citation type="journal article" name="Sci. Rep.">
        <title>Telomere-to-telomere assembled and centromere annotated genomes of the two main subspecies of the button mushroom Agaricus bisporus reveal especially polymorphic chromosome ends.</title>
        <authorList>
            <person name="Sonnenberg A.S.M."/>
            <person name="Sedaghat-Telgerd N."/>
            <person name="Lavrijssen B."/>
            <person name="Ohm R.A."/>
            <person name="Hendrickx P.M."/>
            <person name="Scholtmeijer K."/>
            <person name="Baars J.J.P."/>
            <person name="van Peer A."/>
        </authorList>
    </citation>
    <scope>NUCLEOTIDE SEQUENCE [LARGE SCALE GENOMIC DNA]</scope>
    <source>
        <strain evidence="3 4">H119_p4</strain>
    </source>
</reference>
<dbReference type="GO" id="GO:0005737">
    <property type="term" value="C:cytoplasm"/>
    <property type="evidence" value="ECO:0007669"/>
    <property type="project" value="TreeGrafter"/>
</dbReference>
<keyword evidence="1" id="KW-0732">Signal</keyword>
<feature type="chain" id="PRO_5034518072" description="Amidohydrolase-related domain-containing protein" evidence="1">
    <location>
        <begin position="22"/>
        <end position="926"/>
    </location>
</feature>
<dbReference type="EMBL" id="JABXXO010000003">
    <property type="protein sequence ID" value="KAF7782610.1"/>
    <property type="molecule type" value="Genomic_DNA"/>
</dbReference>
<dbReference type="SUPFAM" id="SSF51556">
    <property type="entry name" value="Metallo-dependent hydrolases"/>
    <property type="match status" value="2"/>
</dbReference>
<dbReference type="InterPro" id="IPR006680">
    <property type="entry name" value="Amidohydro-rel"/>
</dbReference>
<evidence type="ECO:0000256" key="1">
    <source>
        <dbReference type="SAM" id="SignalP"/>
    </source>
</evidence>
<dbReference type="GO" id="GO:0006145">
    <property type="term" value="P:purine nucleobase catabolic process"/>
    <property type="evidence" value="ECO:0007669"/>
    <property type="project" value="TreeGrafter"/>
</dbReference>
<protein>
    <recommendedName>
        <fullName evidence="2">Amidohydrolase-related domain-containing protein</fullName>
    </recommendedName>
</protein>
<evidence type="ECO:0000313" key="4">
    <source>
        <dbReference type="Proteomes" id="UP000629468"/>
    </source>
</evidence>
<sequence length="926" mass="101071">MRTHSALLIFAFPVLLRLWRATIFNQDASHTLPHIQTAIAKCMSLEQKPRPPLDFWKRSRSDRYEAGTRPVLIKHGRIWTGRNNGTQVVYGDILMEKGIIKSVGNLDWLDLTGFGSELQVVDADGAWITPGLVDAHSHIGDFSLPILEGSNDGDSLNGIAQPWLRSLDGLNTHDETYPLTLAGGVTTALVLPGSAVAIGGQGFVIKLRETSEKSSSSMLVEPPYHINNTYPDPNLPFRWRHMKHACGENPSKSFQGTRMDTIWAFREAYAKAQKIKDEQDQFCRDVLSGNRQLGQFPEELQWEALVDVLRGRVKVHTHCYEAVDIDDFVRLTNEFKFPVAAFHHASEAYLVPDILKRAYGEAPAIALYATVARFKREAYRSSEFAPKVLAQHGITVLMKSDHPAAWDSRRLIYEAQLGYFYGLPYNLAIASVISNAAEVLGMGHRLGYIREGWDADIVVWDSHPLALGATPTQVYVDGLPQLQGSIKVKKPANFQKLPKVPKFDQEAAETVRHDGLPPLEPRKKVLGTTVFTNVKNLYWPETHGVQRQIIAQDDAELGVVVVQNGSIVCKGGHRACFVESLLTDQGVAVINLDGGSVSPGLVSYGSNLGLEEITLESSTTDGLAPDPLLQPVPKILGGDFLLLRAADGLQFGTRHALLAYRSGVTSAVVAPTHQAFIGGLGVFFSLGALNKMKNNAVIQGMAGLHVSLGHFSTPSVSSQIATLRRLLLGPNTGSIGAYFHKVKQGLIPLVVEAHSADIIATLLLLKSEYETEEGRNLRLTITGATEAHFLAKELADAGVGVILTPLKPLPVSWEKRRIMPGPPITKETTLSILLKHGVVVGIGSEGAWSVRNLPFELAWAAIEAGGKISKEEALSMGGINIEKLLGLVRESSSHHLPHGEVGQPTPRHMNAYFKTVLVGCIVPPEV</sequence>
<dbReference type="Pfam" id="PF01979">
    <property type="entry name" value="Amidohydro_1"/>
    <property type="match status" value="1"/>
</dbReference>
<dbReference type="PANTHER" id="PTHR43668:SF5">
    <property type="entry name" value="AMIDOHYDROLASE 3 DOMAIN-CONTAINING PROTEIN"/>
    <property type="match status" value="1"/>
</dbReference>
<dbReference type="AlphaFoldDB" id="A0A8H7KJY2"/>
<feature type="domain" description="Amidohydrolase-related" evidence="2">
    <location>
        <begin position="128"/>
        <end position="470"/>
    </location>
</feature>